<comment type="caution">
    <text evidence="11">The sequence shown here is derived from an EMBL/GenBank/DDBJ whole genome shotgun (WGS) entry which is preliminary data.</text>
</comment>
<dbReference type="InterPro" id="IPR001487">
    <property type="entry name" value="Bromodomain"/>
</dbReference>
<evidence type="ECO:0000256" key="8">
    <source>
        <dbReference type="ARBA" id="ARBA00048940"/>
    </source>
</evidence>
<dbReference type="Pfam" id="PF06466">
    <property type="entry name" value="PCAF_N"/>
    <property type="match status" value="2"/>
</dbReference>
<keyword evidence="6" id="KW-0206">Cytoskeleton</keyword>
<accession>A0A813R3Y6</accession>
<dbReference type="InterPro" id="IPR036427">
    <property type="entry name" value="Bromodomain-like_sf"/>
</dbReference>
<dbReference type="InterPro" id="IPR037800">
    <property type="entry name" value="GCN5"/>
</dbReference>
<dbReference type="GO" id="GO:0043992">
    <property type="term" value="F:histone H3K9 acetyltransferase activity"/>
    <property type="evidence" value="ECO:0007669"/>
    <property type="project" value="UniProtKB-ARBA"/>
</dbReference>
<dbReference type="OrthoDB" id="1937912at2759"/>
<dbReference type="EMBL" id="CAJOBC010000240">
    <property type="protein sequence ID" value="CAF3559232.1"/>
    <property type="molecule type" value="Genomic_DNA"/>
</dbReference>
<feature type="region of interest" description="Disordered" evidence="9">
    <location>
        <begin position="405"/>
        <end position="436"/>
    </location>
</feature>
<evidence type="ECO:0000256" key="5">
    <source>
        <dbReference type="ARBA" id="ARBA00023159"/>
    </source>
</evidence>
<feature type="compositionally biased region" description="Low complexity" evidence="9">
    <location>
        <begin position="276"/>
        <end position="292"/>
    </location>
</feature>
<dbReference type="EMBL" id="CAJNOK010004756">
    <property type="protein sequence ID" value="CAF0948587.1"/>
    <property type="molecule type" value="Genomic_DNA"/>
</dbReference>
<dbReference type="InterPro" id="IPR016181">
    <property type="entry name" value="Acyl_CoA_acyltransferase"/>
</dbReference>
<dbReference type="Proteomes" id="UP000663829">
    <property type="component" value="Unassembled WGS sequence"/>
</dbReference>
<dbReference type="PROSITE" id="PS51186">
    <property type="entry name" value="GNAT"/>
    <property type="match status" value="1"/>
</dbReference>
<evidence type="ECO:0000256" key="3">
    <source>
        <dbReference type="ARBA" id="ARBA00008607"/>
    </source>
</evidence>
<evidence type="ECO:0000259" key="10">
    <source>
        <dbReference type="PROSITE" id="PS51186"/>
    </source>
</evidence>
<dbReference type="GO" id="GO:0140672">
    <property type="term" value="C:ATAC complex"/>
    <property type="evidence" value="ECO:0007669"/>
    <property type="project" value="TreeGrafter"/>
</dbReference>
<dbReference type="PANTHER" id="PTHR45750">
    <property type="entry name" value="GH11602P"/>
    <property type="match status" value="1"/>
</dbReference>
<dbReference type="CDD" id="cd04301">
    <property type="entry name" value="NAT_SF"/>
    <property type="match status" value="1"/>
</dbReference>
<evidence type="ECO:0000256" key="6">
    <source>
        <dbReference type="ARBA" id="ARBA00023212"/>
    </source>
</evidence>
<evidence type="ECO:0000313" key="14">
    <source>
        <dbReference type="EMBL" id="CAF3723021.1"/>
    </source>
</evidence>
<dbReference type="EMBL" id="CAJNOQ010000240">
    <property type="protein sequence ID" value="CAF0776644.1"/>
    <property type="molecule type" value="Genomic_DNA"/>
</dbReference>
<feature type="region of interest" description="Disordered" evidence="9">
    <location>
        <begin position="462"/>
        <end position="481"/>
    </location>
</feature>
<keyword evidence="5" id="KW-0010">Activator</keyword>
<comment type="similarity">
    <text evidence="3">Belongs to the acetyltransferase family. GCN5 subfamily.</text>
</comment>
<dbReference type="InterPro" id="IPR009464">
    <property type="entry name" value="PCAF_N"/>
</dbReference>
<evidence type="ECO:0000313" key="15">
    <source>
        <dbReference type="Proteomes" id="UP000663829"/>
    </source>
</evidence>
<reference evidence="11" key="1">
    <citation type="submission" date="2021-02" db="EMBL/GenBank/DDBJ databases">
        <authorList>
            <person name="Nowell W R."/>
        </authorList>
    </citation>
    <scope>NUCLEOTIDE SEQUENCE</scope>
</reference>
<keyword evidence="6" id="KW-0963">Cytoplasm</keyword>
<proteinExistence type="inferred from homology"/>
<evidence type="ECO:0000313" key="12">
    <source>
        <dbReference type="EMBL" id="CAF0948587.1"/>
    </source>
</evidence>
<dbReference type="Proteomes" id="UP000677228">
    <property type="component" value="Unassembled WGS sequence"/>
</dbReference>
<feature type="domain" description="N-acetyltransferase" evidence="10">
    <location>
        <begin position="550"/>
        <end position="696"/>
    </location>
</feature>
<keyword evidence="7" id="KW-0539">Nucleus</keyword>
<dbReference type="Pfam" id="PF00439">
    <property type="entry name" value="Bromodomain"/>
    <property type="match status" value="1"/>
</dbReference>
<dbReference type="Proteomes" id="UP000682733">
    <property type="component" value="Unassembled WGS sequence"/>
</dbReference>
<keyword evidence="4" id="KW-0103">Bromodomain</keyword>
<dbReference type="Proteomes" id="UP000681722">
    <property type="component" value="Unassembled WGS sequence"/>
</dbReference>
<dbReference type="AlphaFoldDB" id="A0A813R3Y6"/>
<feature type="region of interest" description="Disordered" evidence="9">
    <location>
        <begin position="261"/>
        <end position="292"/>
    </location>
</feature>
<evidence type="ECO:0000256" key="7">
    <source>
        <dbReference type="ARBA" id="ARBA00023242"/>
    </source>
</evidence>
<evidence type="ECO:0000256" key="9">
    <source>
        <dbReference type="SAM" id="MobiDB-lite"/>
    </source>
</evidence>
<dbReference type="GO" id="GO:0005813">
    <property type="term" value="C:centrosome"/>
    <property type="evidence" value="ECO:0007669"/>
    <property type="project" value="UniProtKB-SubCell"/>
</dbReference>
<dbReference type="Gene3D" id="3.40.630.30">
    <property type="match status" value="1"/>
</dbReference>
<comment type="catalytic activity">
    <reaction evidence="8">
        <text>L-lysyl-[histone] + acetyl-CoA = N(6)-acetyl-L-lysyl-[histone] + CoA + H(+)</text>
        <dbReference type="Rhea" id="RHEA:21992"/>
        <dbReference type="Rhea" id="RHEA-COMP:9845"/>
        <dbReference type="Rhea" id="RHEA-COMP:11338"/>
        <dbReference type="ChEBI" id="CHEBI:15378"/>
        <dbReference type="ChEBI" id="CHEBI:29969"/>
        <dbReference type="ChEBI" id="CHEBI:57287"/>
        <dbReference type="ChEBI" id="CHEBI:57288"/>
        <dbReference type="ChEBI" id="CHEBI:61930"/>
        <dbReference type="EC" id="2.3.1.48"/>
    </reaction>
    <physiologicalReaction direction="left-to-right" evidence="8">
        <dbReference type="Rhea" id="RHEA:21993"/>
    </physiologicalReaction>
</comment>
<protein>
    <recommendedName>
        <fullName evidence="10">N-acetyltransferase domain-containing protein</fullName>
    </recommendedName>
</protein>
<dbReference type="SUPFAM" id="SSF55729">
    <property type="entry name" value="Acyl-CoA N-acyltransferases (Nat)"/>
    <property type="match status" value="1"/>
</dbReference>
<feature type="compositionally biased region" description="Polar residues" evidence="9">
    <location>
        <begin position="462"/>
        <end position="472"/>
    </location>
</feature>
<evidence type="ECO:0000256" key="2">
    <source>
        <dbReference type="ARBA" id="ARBA00004300"/>
    </source>
</evidence>
<evidence type="ECO:0000256" key="1">
    <source>
        <dbReference type="ARBA" id="ARBA00004123"/>
    </source>
</evidence>
<evidence type="ECO:0000313" key="13">
    <source>
        <dbReference type="EMBL" id="CAF3559232.1"/>
    </source>
</evidence>
<comment type="subcellular location">
    <subcellularLocation>
        <location evidence="2">Cytoplasm</location>
        <location evidence="2">Cytoskeleton</location>
        <location evidence="2">Microtubule organizing center</location>
        <location evidence="2">Centrosome</location>
    </subcellularLocation>
    <subcellularLocation>
        <location evidence="1">Nucleus</location>
    </subcellularLocation>
</comment>
<dbReference type="GO" id="GO:0045944">
    <property type="term" value="P:positive regulation of transcription by RNA polymerase II"/>
    <property type="evidence" value="ECO:0007669"/>
    <property type="project" value="TreeGrafter"/>
</dbReference>
<dbReference type="Pfam" id="PF00583">
    <property type="entry name" value="Acetyltransf_1"/>
    <property type="match status" value="1"/>
</dbReference>
<sequence length="877" mass="101205">MDTISTNGLALITQNYNHITDATSASLSTFGDGRSSSAQNNFSYIHYWSTAKKIELLSSFSRCSTPLCVCTGWKHEQSAVLNGDDNTAATEQSKKLYCTTCQHSFDCHSNRWLNANEQQIEYGIQLLLDADWLITMGASNEHDLSTNRIILFTAQVLHNTIGDPFNYSVSAGLGNLIGSPPFEQPTILTAVINFVAYQYTKAIENKIQIIFEAAKHFLHLINTWKMPSIVSYILSKQKTEQTSINSDKVMKTIPKNDETILTDEKPQAAPVNGDESQPSCSSSSSFSQTTSTKKPLDNREYELWYARWTSYCILPQICNKTMIKYDCINIFGLTYMKYIYEHFKVEILKRIEQRQLSSSLVFQNFIDSFQQTFDETSPSHCCWNKCYERPIIPIEAEIYTFTQSKQQSSSSDNSSQTTLPPTISASTTTTTTATPTTIKYEPEKKVTRRVSKALTNKRRLETPTSLQTIDKQSLTSSSSSINSYHPYSHEFARKIWSNVKEHHQKRIQAEIEKTLYKANPKRDEVARLAEQRGFAEFHLIKHNLQTSKTANETDIMYKRLLQLINVFSRALPKMPQNYIARTVLDPRHQSLVIIFTSKVIGGITYRMFQHRNFTEIVFCAVSEYQQVRGYGTHLMNHLKDYHIKKNIKHLLTYADGFAVGYFKKQGFSSTITLNENVYLGYIKDYDGATLMQCDLYNDICYTKLTETFTLIKDCLHTLKLYKHQELLHCYGEKYGARFAMDDDSNENTDDRKQMIPDVLFNEQNDEQPDVLYITLNGVYKEIRQHSNSIYVQRLKLNSLSTNDHTILYPIDLDLIQERLKVQYYQNSYTFIADMSRLLHLSRHIYEQKKEYQDIKLFDAFVRRKMNEFGLEMPNNAL</sequence>
<evidence type="ECO:0000313" key="11">
    <source>
        <dbReference type="EMBL" id="CAF0776644.1"/>
    </source>
</evidence>
<gene>
    <name evidence="11" type="ORF">GPM918_LOCUS2228</name>
    <name evidence="12" type="ORF">OVA965_LOCUS12029</name>
    <name evidence="13" type="ORF">SRO942_LOCUS2228</name>
    <name evidence="14" type="ORF">TMI583_LOCUS12033</name>
</gene>
<dbReference type="InterPro" id="IPR000182">
    <property type="entry name" value="GNAT_dom"/>
</dbReference>
<dbReference type="Gene3D" id="1.20.920.10">
    <property type="entry name" value="Bromodomain-like"/>
    <property type="match status" value="1"/>
</dbReference>
<evidence type="ECO:0000256" key="4">
    <source>
        <dbReference type="ARBA" id="ARBA00023117"/>
    </source>
</evidence>
<dbReference type="PANTHER" id="PTHR45750:SF3">
    <property type="entry name" value="HISTONE ACETYLTRANSFERASE"/>
    <property type="match status" value="1"/>
</dbReference>
<keyword evidence="15" id="KW-1185">Reference proteome</keyword>
<dbReference type="EMBL" id="CAJOBA010004761">
    <property type="protein sequence ID" value="CAF3723021.1"/>
    <property type="molecule type" value="Genomic_DNA"/>
</dbReference>
<name>A0A813R3Y6_9BILA</name>
<dbReference type="SUPFAM" id="SSF47370">
    <property type="entry name" value="Bromodomain"/>
    <property type="match status" value="1"/>
</dbReference>
<dbReference type="GO" id="GO:0005634">
    <property type="term" value="C:nucleus"/>
    <property type="evidence" value="ECO:0007669"/>
    <property type="project" value="UniProtKB-SubCell"/>
</dbReference>
<organism evidence="11 15">
    <name type="scientific">Didymodactylos carnosus</name>
    <dbReference type="NCBI Taxonomy" id="1234261"/>
    <lineage>
        <taxon>Eukaryota</taxon>
        <taxon>Metazoa</taxon>
        <taxon>Spiralia</taxon>
        <taxon>Gnathifera</taxon>
        <taxon>Rotifera</taxon>
        <taxon>Eurotatoria</taxon>
        <taxon>Bdelloidea</taxon>
        <taxon>Philodinida</taxon>
        <taxon>Philodinidae</taxon>
        <taxon>Didymodactylos</taxon>
    </lineage>
</organism>